<organism evidence="1 2">
    <name type="scientific">Pieris macdunnoughi</name>
    <dbReference type="NCBI Taxonomy" id="345717"/>
    <lineage>
        <taxon>Eukaryota</taxon>
        <taxon>Metazoa</taxon>
        <taxon>Ecdysozoa</taxon>
        <taxon>Arthropoda</taxon>
        <taxon>Hexapoda</taxon>
        <taxon>Insecta</taxon>
        <taxon>Pterygota</taxon>
        <taxon>Neoptera</taxon>
        <taxon>Endopterygota</taxon>
        <taxon>Lepidoptera</taxon>
        <taxon>Glossata</taxon>
        <taxon>Ditrysia</taxon>
        <taxon>Papilionoidea</taxon>
        <taxon>Pieridae</taxon>
        <taxon>Pierinae</taxon>
        <taxon>Pieris</taxon>
    </lineage>
</organism>
<protein>
    <submittedName>
        <fullName evidence="1">Uncharacterized protein</fullName>
    </submittedName>
</protein>
<sequence>MDNVVSSASIPISDSLLAIYCTGNSELVTEEPVGITDLSLLYIPFKFLPPLHSMGTLTSFQCNLMKPTVYAIQTEWNWPRQYYALNQIAVTAN</sequence>
<dbReference type="Proteomes" id="UP000663880">
    <property type="component" value="Unassembled WGS sequence"/>
</dbReference>
<dbReference type="EMBL" id="CAJOBZ010000033">
    <property type="protein sequence ID" value="CAF4895705.1"/>
    <property type="molecule type" value="Genomic_DNA"/>
</dbReference>
<comment type="caution">
    <text evidence="1">The sequence shown here is derived from an EMBL/GenBank/DDBJ whole genome shotgun (WGS) entry which is preliminary data.</text>
</comment>
<proteinExistence type="predicted"/>
<accession>A0A821UUA4</accession>
<gene>
    <name evidence="1" type="ORF">PMACD_LOCUS10859</name>
</gene>
<keyword evidence="2" id="KW-1185">Reference proteome</keyword>
<name>A0A821UUA4_9NEOP</name>
<reference evidence="1" key="1">
    <citation type="submission" date="2021-02" db="EMBL/GenBank/DDBJ databases">
        <authorList>
            <person name="Steward A R."/>
        </authorList>
    </citation>
    <scope>NUCLEOTIDE SEQUENCE</scope>
</reference>
<evidence type="ECO:0000313" key="1">
    <source>
        <dbReference type="EMBL" id="CAF4895705.1"/>
    </source>
</evidence>
<dbReference type="AlphaFoldDB" id="A0A821UUA4"/>
<evidence type="ECO:0000313" key="2">
    <source>
        <dbReference type="Proteomes" id="UP000663880"/>
    </source>
</evidence>